<evidence type="ECO:0000256" key="4">
    <source>
        <dbReference type="ARBA" id="ARBA00022723"/>
    </source>
</evidence>
<dbReference type="PANTHER" id="PTHR42961">
    <property type="entry name" value="IRON-SULFUR PROTEIN NUBPL"/>
    <property type="match status" value="1"/>
</dbReference>
<feature type="compositionally biased region" description="Low complexity" evidence="11">
    <location>
        <begin position="580"/>
        <end position="597"/>
    </location>
</feature>
<feature type="compositionally biased region" description="Polar residues" evidence="11">
    <location>
        <begin position="1303"/>
        <end position="1319"/>
    </location>
</feature>
<dbReference type="GO" id="GO:0140663">
    <property type="term" value="F:ATP-dependent FeS chaperone activity"/>
    <property type="evidence" value="ECO:0007669"/>
    <property type="project" value="InterPro"/>
</dbReference>
<comment type="subcellular location">
    <subcellularLocation>
        <location evidence="1">Nucleus</location>
    </subcellularLocation>
</comment>
<comment type="similarity">
    <text evidence="2">Belongs to the BCL9 family.</text>
</comment>
<reference evidence="13" key="1">
    <citation type="submission" date="2020-11" db="EMBL/GenBank/DDBJ databases">
        <authorList>
            <person name="Tran Van P."/>
        </authorList>
    </citation>
    <scope>NUCLEOTIDE SEQUENCE</scope>
</reference>
<sequence length="1574" mass="166635">MIKDRKDRNEKPGSNTGSKGDVPLTVPPSRSCETIPEEESATKSHGSVNVMGVEEGEIVKKNGATNPNTMSSCVHEPLLGSTNIGRRGGPISMGSIHTPSSGTGAGDLCLLENTQEVSKPDESSTQGESPSCGSIKGDVNGSNNTSPEFTPDGGEGVPPINLPMSSSTGPPPNGVQSLPSNAINKQPGTMEAQYMQQQSLIFVFSTNLANKSAEAVLRGHFPSIIAYHYTQPGTQKYLEKQPLKMNQFSRQNPDQWVNGLAQMKQKVGPNLMKTLNTMGLPGSNEMGLNPNSTGGMEMWTQASKHLTNTTTMSSGGPTSTRRMDPQPCPVSNPQVRGGPKRIPPSGGMNSPCMSSGSPNPNTLLSGGGGGHHSPSMAQTTPSGMITDMVGSPGMNLQPSLTGVKIPDESLTPQQRQHREEQLATLCKMQQMLFPEHHPSQPEGGTICQQQEMSIHDMEPMMNMNPALRPNGGMINQKNLIMGRMSGPNPITTTSVAAQVEWQKLQHQFYEDRKKKGPSNFGMVGSSCDQSLGSPAVASVVVAGQPTGMGPRGSGCMGPRTQDPPSYYQTTRSASVPTAISSPSSPNNLTSNLSLPSPRATSALNSPADPNVPPFGSTSGRLIGSGPSPTGMHCTSLDSPSASQPVNSSNPGTPLSTHLSPSSTRKEGGQSGSDFSKLSQSLSVPLPTQQPPVDGMFCRTLQSLAQQKQQLQPNQGAKEPNLMPVPSPQQIHYLNSFESHELTIQKQPNTSLKETGVQSSPSLPPLSMDSNMPATTSDLPSSNKISGPGTPLTSNSLDVGSRFSSTSGESNRFPVPSPHTPAATQNDAKIQQQQQQHRYSEPSPQNPGLEPTNKPPTTEIVQRFLSSSPQTDGMDPPRIPNSGNGPNSTSPVVNIQTQNLMQPTNSSLTGMKVPPLDISPTGSGSFPCVRSKNVPLNPNTGEVICNGKTSHFDPITSMVQMSQQLANSVANSPTGQNPAIMSGLGIGPGGLGMMPYNPGVHHMQMNEMGRCPGLNDPQSGPPNFGGMPLQNSAPHSYSPDSSVGIMVPQCSGGVNTPPNMNHPIVNTNSSTSPKPNNMMMSMVPSRGSSPYPSSPVPQRMMGRQTGHNLYSSANVQVKPGAPNTINYLPTKPQSGRNSCPRIPPSLDFLRFANPLSNLDSKVPTHNLQYFPNNGMPNVSGMGSMNMPMNCSNRMVVGMSPQMGGMLGPSCGPVTNSLGGQIGNMNGPMMGPNGPMVGMNMPMPGYMAMGPNQGPGMVPMRGGPGMPQMRLGMMKMQQMGGGSPMYVAPPNSGQQVGDQIFGPGNNPNSQMFVPSSKSSPLSLDGPPDASQPLPPSMGQSNTFKNSPPSILCTRKKATKPGLEERQAKVMAKGLPKKKPIAGVKQVLVVASGKGGVGKSTTAVNLATALKSAEPGKEVGLLDADVFGPSIPLMMNLHETPLVNKDNLMIPLINYGVKCMSMGFLVDEKSPVVWRGLMVMSAIDKLVRQVAWGPLDYLIVDTPPGTGDTHLSLIQNIPLSGYYLNEKLKRWKNLSRDWNNEEELVTLSFLAERVYSFHCNLSRLSTHTKYVLAVAQS</sequence>
<dbReference type="PANTHER" id="PTHR42961:SF2">
    <property type="entry name" value="IRON-SULFUR PROTEIN NUBPL"/>
    <property type="match status" value="1"/>
</dbReference>
<dbReference type="InterPro" id="IPR044304">
    <property type="entry name" value="NUBPL-like"/>
</dbReference>
<organism evidence="13">
    <name type="scientific">Timema californicum</name>
    <name type="common">California timema</name>
    <name type="synonym">Walking stick</name>
    <dbReference type="NCBI Taxonomy" id="61474"/>
    <lineage>
        <taxon>Eukaryota</taxon>
        <taxon>Metazoa</taxon>
        <taxon>Ecdysozoa</taxon>
        <taxon>Arthropoda</taxon>
        <taxon>Hexapoda</taxon>
        <taxon>Insecta</taxon>
        <taxon>Pterygota</taxon>
        <taxon>Neoptera</taxon>
        <taxon>Polyneoptera</taxon>
        <taxon>Phasmatodea</taxon>
        <taxon>Timematodea</taxon>
        <taxon>Timematoidea</taxon>
        <taxon>Timematidae</taxon>
        <taxon>Timema</taxon>
    </lineage>
</organism>
<feature type="compositionally biased region" description="Polar residues" evidence="11">
    <location>
        <begin position="854"/>
        <end position="870"/>
    </location>
</feature>
<evidence type="ECO:0000313" key="13">
    <source>
        <dbReference type="EMBL" id="CAD7569685.1"/>
    </source>
</evidence>
<feature type="compositionally biased region" description="Low complexity" evidence="11">
    <location>
        <begin position="310"/>
        <end position="320"/>
    </location>
</feature>
<keyword evidence="3" id="KW-0004">4Fe-4S</keyword>
<feature type="region of interest" description="Disordered" evidence="11">
    <location>
        <begin position="85"/>
        <end position="185"/>
    </location>
</feature>
<evidence type="ECO:0000256" key="8">
    <source>
        <dbReference type="ARBA" id="ARBA00023014"/>
    </source>
</evidence>
<feature type="compositionally biased region" description="Basic and acidic residues" evidence="11">
    <location>
        <begin position="1"/>
        <end position="11"/>
    </location>
</feature>
<evidence type="ECO:0000256" key="10">
    <source>
        <dbReference type="ARBA" id="ARBA00024036"/>
    </source>
</evidence>
<dbReference type="SUPFAM" id="SSF52540">
    <property type="entry name" value="P-loop containing nucleoside triphosphate hydrolases"/>
    <property type="match status" value="1"/>
</dbReference>
<feature type="region of interest" description="Disordered" evidence="11">
    <location>
        <begin position="310"/>
        <end position="382"/>
    </location>
</feature>
<dbReference type="GO" id="GO:0005524">
    <property type="term" value="F:ATP binding"/>
    <property type="evidence" value="ECO:0007669"/>
    <property type="project" value="UniProtKB-KW"/>
</dbReference>
<dbReference type="CDD" id="cd02037">
    <property type="entry name" value="Mrp_NBP35"/>
    <property type="match status" value="1"/>
</dbReference>
<keyword evidence="7" id="KW-0408">Iron</keyword>
<feature type="region of interest" description="Disordered" evidence="11">
    <location>
        <begin position="543"/>
        <end position="727"/>
    </location>
</feature>
<feature type="compositionally biased region" description="Polar residues" evidence="11">
    <location>
        <begin position="112"/>
        <end position="132"/>
    </location>
</feature>
<dbReference type="GO" id="GO:0005634">
    <property type="term" value="C:nucleus"/>
    <property type="evidence" value="ECO:0007669"/>
    <property type="project" value="UniProtKB-SubCell"/>
</dbReference>
<feature type="compositionally biased region" description="Polar residues" evidence="11">
    <location>
        <begin position="748"/>
        <end position="757"/>
    </location>
</feature>
<proteinExistence type="inferred from homology"/>
<name>A0A7R9P4C9_TIMCA</name>
<feature type="compositionally biased region" description="Polar residues" evidence="11">
    <location>
        <begin position="562"/>
        <end position="579"/>
    </location>
</feature>
<feature type="compositionally biased region" description="Polar residues" evidence="11">
    <location>
        <begin position="635"/>
        <end position="651"/>
    </location>
</feature>
<feature type="compositionally biased region" description="Low complexity" evidence="11">
    <location>
        <begin position="652"/>
        <end position="662"/>
    </location>
</feature>
<dbReference type="GO" id="GO:0016226">
    <property type="term" value="P:iron-sulfur cluster assembly"/>
    <property type="evidence" value="ECO:0007669"/>
    <property type="project" value="InterPro"/>
</dbReference>
<dbReference type="InterPro" id="IPR033756">
    <property type="entry name" value="YlxH/NBP35"/>
</dbReference>
<dbReference type="Gene3D" id="3.40.50.300">
    <property type="entry name" value="P-loop containing nucleotide triphosphate hydrolases"/>
    <property type="match status" value="1"/>
</dbReference>
<evidence type="ECO:0000256" key="9">
    <source>
        <dbReference type="ARBA" id="ARBA00023242"/>
    </source>
</evidence>
<evidence type="ECO:0000256" key="2">
    <source>
        <dbReference type="ARBA" id="ARBA00009200"/>
    </source>
</evidence>
<feature type="domain" description="B-cell lymphoma 9 beta-catenin binding" evidence="12">
    <location>
        <begin position="410"/>
        <end position="441"/>
    </location>
</feature>
<evidence type="ECO:0000259" key="12">
    <source>
        <dbReference type="Pfam" id="PF11502"/>
    </source>
</evidence>
<dbReference type="InterPro" id="IPR027417">
    <property type="entry name" value="P-loop_NTPase"/>
</dbReference>
<dbReference type="PROSITE" id="PS01215">
    <property type="entry name" value="MRP"/>
    <property type="match status" value="1"/>
</dbReference>
<dbReference type="Gene3D" id="3.30.40.10">
    <property type="entry name" value="Zinc/RING finger domain, C3HC4 (zinc finger)"/>
    <property type="match status" value="1"/>
</dbReference>
<keyword evidence="5" id="KW-0547">Nucleotide-binding</keyword>
<gene>
    <name evidence="13" type="ORF">TCMB3V08_LOCUS2414</name>
</gene>
<dbReference type="EMBL" id="OE179768">
    <property type="protein sequence ID" value="CAD7569685.1"/>
    <property type="molecule type" value="Genomic_DNA"/>
</dbReference>
<keyword evidence="4" id="KW-0479">Metal-binding</keyword>
<evidence type="ECO:0000256" key="1">
    <source>
        <dbReference type="ARBA" id="ARBA00004123"/>
    </source>
</evidence>
<feature type="region of interest" description="Disordered" evidence="11">
    <location>
        <begin position="1296"/>
        <end position="1346"/>
    </location>
</feature>
<feature type="region of interest" description="Disordered" evidence="11">
    <location>
        <begin position="748"/>
        <end position="891"/>
    </location>
</feature>
<keyword evidence="6" id="KW-0067">ATP-binding</keyword>
<dbReference type="Pfam" id="PF11502">
    <property type="entry name" value="BCL9"/>
    <property type="match status" value="1"/>
</dbReference>
<feature type="region of interest" description="Disordered" evidence="11">
    <location>
        <begin position="1"/>
        <end position="50"/>
    </location>
</feature>
<evidence type="ECO:0000256" key="7">
    <source>
        <dbReference type="ARBA" id="ARBA00023004"/>
    </source>
</evidence>
<feature type="compositionally biased region" description="Polar residues" evidence="11">
    <location>
        <begin position="163"/>
        <end position="185"/>
    </location>
</feature>
<protein>
    <submittedName>
        <fullName evidence="13">(California timema) hypothetical protein</fullName>
    </submittedName>
</protein>
<dbReference type="InterPro" id="IPR013083">
    <property type="entry name" value="Znf_RING/FYVE/PHD"/>
</dbReference>
<feature type="compositionally biased region" description="Polar residues" evidence="11">
    <location>
        <begin position="880"/>
        <end position="891"/>
    </location>
</feature>
<accession>A0A7R9P4C9</accession>
<feature type="compositionally biased region" description="Polar residues" evidence="11">
    <location>
        <begin position="347"/>
        <end position="362"/>
    </location>
</feature>
<feature type="compositionally biased region" description="Low complexity" evidence="11">
    <location>
        <begin position="700"/>
        <end position="714"/>
    </location>
</feature>
<feature type="compositionally biased region" description="Polar residues" evidence="11">
    <location>
        <begin position="1335"/>
        <end position="1346"/>
    </location>
</feature>
<dbReference type="GO" id="GO:0005739">
    <property type="term" value="C:mitochondrion"/>
    <property type="evidence" value="ECO:0007669"/>
    <property type="project" value="TreeGrafter"/>
</dbReference>
<dbReference type="GO" id="GO:0046872">
    <property type="term" value="F:metal ion binding"/>
    <property type="evidence" value="ECO:0007669"/>
    <property type="project" value="UniProtKB-KW"/>
</dbReference>
<evidence type="ECO:0000256" key="6">
    <source>
        <dbReference type="ARBA" id="ARBA00022840"/>
    </source>
</evidence>
<evidence type="ECO:0000256" key="3">
    <source>
        <dbReference type="ARBA" id="ARBA00022485"/>
    </source>
</evidence>
<evidence type="ECO:0000256" key="5">
    <source>
        <dbReference type="ARBA" id="ARBA00022741"/>
    </source>
</evidence>
<keyword evidence="8" id="KW-0411">Iron-sulfur</keyword>
<feature type="compositionally biased region" description="Polar residues" evidence="11">
    <location>
        <begin position="767"/>
        <end position="809"/>
    </location>
</feature>
<dbReference type="GO" id="GO:0032981">
    <property type="term" value="P:mitochondrial respiratory chain complex I assembly"/>
    <property type="evidence" value="ECO:0007669"/>
    <property type="project" value="TreeGrafter"/>
</dbReference>
<feature type="compositionally biased region" description="Polar residues" evidence="11">
    <location>
        <begin position="671"/>
        <end position="686"/>
    </location>
</feature>
<evidence type="ECO:0000256" key="11">
    <source>
        <dbReference type="SAM" id="MobiDB-lite"/>
    </source>
</evidence>
<dbReference type="Pfam" id="PF10609">
    <property type="entry name" value="ParA"/>
    <property type="match status" value="1"/>
</dbReference>
<dbReference type="GO" id="GO:0051539">
    <property type="term" value="F:4 iron, 4 sulfur cluster binding"/>
    <property type="evidence" value="ECO:0007669"/>
    <property type="project" value="UniProtKB-KW"/>
</dbReference>
<keyword evidence="9" id="KW-0539">Nucleus</keyword>
<dbReference type="InterPro" id="IPR024670">
    <property type="entry name" value="BCL9_beta-catenin-bd_dom"/>
</dbReference>
<comment type="similarity">
    <text evidence="10">Belongs to the Mrp/NBP35 ATP-binding proteins family.</text>
</comment>
<dbReference type="InterPro" id="IPR000808">
    <property type="entry name" value="Mrp-like_CS"/>
</dbReference>
<dbReference type="InterPro" id="IPR019591">
    <property type="entry name" value="Mrp/NBP35_ATP-bd"/>
</dbReference>